<dbReference type="EMBL" id="BK014700">
    <property type="protein sequence ID" value="DAD68352.1"/>
    <property type="molecule type" value="Genomic_DNA"/>
</dbReference>
<protein>
    <submittedName>
        <fullName evidence="1">Uncharacterized protein</fullName>
    </submittedName>
</protein>
<organism evidence="1">
    <name type="scientific">Myoviridae sp. ctBDS4</name>
    <dbReference type="NCBI Taxonomy" id="2823537"/>
    <lineage>
        <taxon>Viruses</taxon>
        <taxon>Duplodnaviria</taxon>
        <taxon>Heunggongvirae</taxon>
        <taxon>Uroviricota</taxon>
        <taxon>Caudoviricetes</taxon>
    </lineage>
</organism>
<proteinExistence type="predicted"/>
<name>A0A8S5LEG2_9CAUD</name>
<reference evidence="1" key="1">
    <citation type="journal article" date="2021" name="Proc. Natl. Acad. Sci. U.S.A.">
        <title>A Catalog of Tens of Thousands of Viruses from Human Metagenomes Reveals Hidden Associations with Chronic Diseases.</title>
        <authorList>
            <person name="Tisza M.J."/>
            <person name="Buck C.B."/>
        </authorList>
    </citation>
    <scope>NUCLEOTIDE SEQUENCE</scope>
    <source>
        <strain evidence="1">CtBDS4</strain>
    </source>
</reference>
<accession>A0A8S5LEG2</accession>
<evidence type="ECO:0000313" key="1">
    <source>
        <dbReference type="EMBL" id="DAD68352.1"/>
    </source>
</evidence>
<sequence>MVLNTQKLSDKEFISKYFDFKTVEKSYMHYNQLLEMYKNLHDIPVTELALLSRYNTDKLIEVLRQYQEKINSNEILSSPVLETFKVESSKIYNDHLVLGADGQPQRDTNGMPKIKNPESYTMQLDNLKKKLSTEEQSVDDLIQRSNEEFGKISQEVIPTELAILDISKLLERNDITAEMLVFLTQMENFI</sequence>